<feature type="chain" id="PRO_5042295199" description="BED-type domain-containing protein" evidence="2">
    <location>
        <begin position="26"/>
        <end position="392"/>
    </location>
</feature>
<keyword evidence="4" id="KW-1185">Reference proteome</keyword>
<sequence>MHDKLQALVAIIALVPVLKFRLSETKCPVALHLTSRFNVTTIFVVTLEWSSNIVQASQIRNLIEELYIFITNPVVWAWDFHVGGLKFKIPFQQKQGVCLLVELVAPGLPSAGYLSYVVCELLLRSEGFTLHKKPREEDIAICECKKNKFQKYTGPDAARAAVPRRGKLEPKRDRRDIMKEKEITSVRRAVDYRFPVKITLTKSRNKNRSQKLRATAWRPGVWLTDDAYQRFYSVPYLKKDSECHLDCLVICRTSGGNEHTKILNDGEGSTFKWEPTNSATKKSQRKHKLKRLKTADPSWKYGKRASETNTAAVECNFCKKVTNGGIFRHKQHLIGTCRDVSRCEQCPDAVREEMKRYVDVKKKQKCQALLQADVTNTSDDKDEDMEEGEATE</sequence>
<feature type="signal peptide" evidence="2">
    <location>
        <begin position="1"/>
        <end position="25"/>
    </location>
</feature>
<evidence type="ECO:0000256" key="2">
    <source>
        <dbReference type="SAM" id="SignalP"/>
    </source>
</evidence>
<reference evidence="3" key="1">
    <citation type="submission" date="2023-08" db="EMBL/GenBank/DDBJ databases">
        <title>A de novo genome assembly of Solanum verrucosum Schlechtendal, a Mexican diploid species geographically isolated from the other diploid A-genome species in potato relatives.</title>
        <authorList>
            <person name="Hosaka K."/>
        </authorList>
    </citation>
    <scope>NUCLEOTIDE SEQUENCE</scope>
    <source>
        <tissue evidence="3">Young leaves</tissue>
    </source>
</reference>
<evidence type="ECO:0000256" key="1">
    <source>
        <dbReference type="SAM" id="MobiDB-lite"/>
    </source>
</evidence>
<accession>A0AAF0RDK6</accession>
<protein>
    <recommendedName>
        <fullName evidence="5">BED-type domain-containing protein</fullName>
    </recommendedName>
</protein>
<dbReference type="Proteomes" id="UP001234989">
    <property type="component" value="Chromosome 7"/>
</dbReference>
<dbReference type="EMBL" id="CP133618">
    <property type="protein sequence ID" value="WMV36761.1"/>
    <property type="molecule type" value="Genomic_DNA"/>
</dbReference>
<evidence type="ECO:0008006" key="5">
    <source>
        <dbReference type="Google" id="ProtNLM"/>
    </source>
</evidence>
<proteinExistence type="predicted"/>
<dbReference type="AlphaFoldDB" id="A0AAF0RDK6"/>
<organism evidence="3 4">
    <name type="scientific">Solanum verrucosum</name>
    <dbReference type="NCBI Taxonomy" id="315347"/>
    <lineage>
        <taxon>Eukaryota</taxon>
        <taxon>Viridiplantae</taxon>
        <taxon>Streptophyta</taxon>
        <taxon>Embryophyta</taxon>
        <taxon>Tracheophyta</taxon>
        <taxon>Spermatophyta</taxon>
        <taxon>Magnoliopsida</taxon>
        <taxon>eudicotyledons</taxon>
        <taxon>Gunneridae</taxon>
        <taxon>Pentapetalae</taxon>
        <taxon>asterids</taxon>
        <taxon>lamiids</taxon>
        <taxon>Solanales</taxon>
        <taxon>Solanaceae</taxon>
        <taxon>Solanoideae</taxon>
        <taxon>Solaneae</taxon>
        <taxon>Solanum</taxon>
    </lineage>
</organism>
<gene>
    <name evidence="3" type="ORF">MTR67_030146</name>
</gene>
<feature type="compositionally biased region" description="Acidic residues" evidence="1">
    <location>
        <begin position="380"/>
        <end position="392"/>
    </location>
</feature>
<evidence type="ECO:0000313" key="3">
    <source>
        <dbReference type="EMBL" id="WMV36761.1"/>
    </source>
</evidence>
<dbReference type="PANTHER" id="PTHR46951:SF2">
    <property type="entry name" value="BED-TYPE DOMAIN-CONTAINING PROTEIN"/>
    <property type="match status" value="1"/>
</dbReference>
<evidence type="ECO:0000313" key="4">
    <source>
        <dbReference type="Proteomes" id="UP001234989"/>
    </source>
</evidence>
<feature type="region of interest" description="Disordered" evidence="1">
    <location>
        <begin position="372"/>
        <end position="392"/>
    </location>
</feature>
<keyword evidence="2" id="KW-0732">Signal</keyword>
<dbReference type="PANTHER" id="PTHR46951">
    <property type="entry name" value="BED-TYPE DOMAIN-CONTAINING PROTEIN"/>
    <property type="match status" value="1"/>
</dbReference>
<name>A0AAF0RDK6_SOLVR</name>